<feature type="compositionally biased region" description="Basic and acidic residues" evidence="1">
    <location>
        <begin position="64"/>
        <end position="80"/>
    </location>
</feature>
<feature type="region of interest" description="Disordered" evidence="1">
    <location>
        <begin position="61"/>
        <end position="91"/>
    </location>
</feature>
<proteinExistence type="predicted"/>
<protein>
    <submittedName>
        <fullName evidence="2">Uncharacterized protein</fullName>
    </submittedName>
</protein>
<sequence length="330" mass="37066">MELDSSQWCPGGLTLERVAQRGCGVSIVGDTQNSAGHGPEQPALPDPALSRWLDQMISRAQRCPTREPTDGDHAPSDRLRWPQPSPASSCAASGRRYPCVVNLKAFFKTSSFPCVNSSVIAELSGNRVRMSNKCHPIWHWQRWMRFTYDLNNISLRKRHFLRVSLKLLSSAVSLGIVWCLLSNEDQKGKENRVEVSKHRYGKRRVGKEEDRGKKKAKNEKHVLLFPHFYPEFLDPCSLAQMPHSCICFPKSGSNSCAPAHISSSKHYPCPSTKNSLSHFGPFARMGLPIRPMHLNAFFPSLPPLAQVSLSAFQRDFKDVSHVSLLQLISH</sequence>
<evidence type="ECO:0000313" key="3">
    <source>
        <dbReference type="Proteomes" id="UP001333110"/>
    </source>
</evidence>
<accession>A0AAN7SJ56</accession>
<dbReference type="AlphaFoldDB" id="A0AAN7SJ56"/>
<dbReference type="EMBL" id="JAUNZN010000001">
    <property type="protein sequence ID" value="KAK4832246.1"/>
    <property type="molecule type" value="Genomic_DNA"/>
</dbReference>
<comment type="caution">
    <text evidence="2">The sequence shown here is derived from an EMBL/GenBank/DDBJ whole genome shotgun (WGS) entry which is preliminary data.</text>
</comment>
<keyword evidence="3" id="KW-1185">Reference proteome</keyword>
<name>A0AAN7SJ56_MYCAM</name>
<reference evidence="2 3" key="1">
    <citation type="journal article" date="2023" name="J. Hered.">
        <title>Chromosome-level genome of the wood stork (Mycteria americana) provides insight into avian chromosome evolution.</title>
        <authorList>
            <person name="Flamio R. Jr."/>
            <person name="Ramstad K.M."/>
        </authorList>
    </citation>
    <scope>NUCLEOTIDE SEQUENCE [LARGE SCALE GENOMIC DNA]</scope>
    <source>
        <strain evidence="2">JAX WOST 10</strain>
    </source>
</reference>
<gene>
    <name evidence="2" type="ORF">QYF61_021171</name>
</gene>
<dbReference type="Proteomes" id="UP001333110">
    <property type="component" value="Unassembled WGS sequence"/>
</dbReference>
<evidence type="ECO:0000256" key="1">
    <source>
        <dbReference type="SAM" id="MobiDB-lite"/>
    </source>
</evidence>
<organism evidence="2 3">
    <name type="scientific">Mycteria americana</name>
    <name type="common">Wood stork</name>
    <dbReference type="NCBI Taxonomy" id="33587"/>
    <lineage>
        <taxon>Eukaryota</taxon>
        <taxon>Metazoa</taxon>
        <taxon>Chordata</taxon>
        <taxon>Craniata</taxon>
        <taxon>Vertebrata</taxon>
        <taxon>Euteleostomi</taxon>
        <taxon>Archelosauria</taxon>
        <taxon>Archosauria</taxon>
        <taxon>Dinosauria</taxon>
        <taxon>Saurischia</taxon>
        <taxon>Theropoda</taxon>
        <taxon>Coelurosauria</taxon>
        <taxon>Aves</taxon>
        <taxon>Neognathae</taxon>
        <taxon>Neoaves</taxon>
        <taxon>Aequornithes</taxon>
        <taxon>Ciconiiformes</taxon>
        <taxon>Ciconiidae</taxon>
        <taxon>Mycteria</taxon>
    </lineage>
</organism>
<evidence type="ECO:0000313" key="2">
    <source>
        <dbReference type="EMBL" id="KAK4832246.1"/>
    </source>
</evidence>
<feature type="region of interest" description="Disordered" evidence="1">
    <location>
        <begin position="195"/>
        <end position="216"/>
    </location>
</feature>